<gene>
    <name evidence="3" type="ORF">ACFSSA_09055</name>
</gene>
<comment type="caution">
    <text evidence="3">The sequence shown here is derived from an EMBL/GenBank/DDBJ whole genome shotgun (WGS) entry which is preliminary data.</text>
</comment>
<dbReference type="EMBL" id="JBHUIT010000016">
    <property type="protein sequence ID" value="MFD2256822.1"/>
    <property type="molecule type" value="Genomic_DNA"/>
</dbReference>
<dbReference type="RefSeq" id="WP_386820110.1">
    <property type="nucleotide sequence ID" value="NZ_JBHUIT010000016.1"/>
</dbReference>
<dbReference type="InterPro" id="IPR036514">
    <property type="entry name" value="SGNH_hydro_sf"/>
</dbReference>
<protein>
    <submittedName>
        <fullName evidence="3">SGNH/GDSL hydrolase family protein</fullName>
    </submittedName>
</protein>
<reference evidence="4" key="1">
    <citation type="journal article" date="2019" name="Int. J. Syst. Evol. Microbiol.">
        <title>The Global Catalogue of Microorganisms (GCM) 10K type strain sequencing project: providing services to taxonomists for standard genome sequencing and annotation.</title>
        <authorList>
            <consortium name="The Broad Institute Genomics Platform"/>
            <consortium name="The Broad Institute Genome Sequencing Center for Infectious Disease"/>
            <person name="Wu L."/>
            <person name="Ma J."/>
        </authorList>
    </citation>
    <scope>NUCLEOTIDE SEQUENCE [LARGE SCALE GENOMIC DNA]</scope>
    <source>
        <strain evidence="4">CGMCC 4.7106</strain>
    </source>
</reference>
<feature type="signal peptide" evidence="1">
    <location>
        <begin position="1"/>
        <end position="22"/>
    </location>
</feature>
<keyword evidence="1" id="KW-0732">Signal</keyword>
<evidence type="ECO:0000313" key="4">
    <source>
        <dbReference type="Proteomes" id="UP001597375"/>
    </source>
</evidence>
<dbReference type="InterPro" id="IPR013830">
    <property type="entry name" value="SGNH_hydro"/>
</dbReference>
<evidence type="ECO:0000256" key="1">
    <source>
        <dbReference type="SAM" id="SignalP"/>
    </source>
</evidence>
<keyword evidence="4" id="KW-1185">Reference proteome</keyword>
<keyword evidence="3" id="KW-0378">Hydrolase</keyword>
<organism evidence="3 4">
    <name type="scientific">Luteolibacter algae</name>
    <dbReference type="NCBI Taxonomy" id="454151"/>
    <lineage>
        <taxon>Bacteria</taxon>
        <taxon>Pseudomonadati</taxon>
        <taxon>Verrucomicrobiota</taxon>
        <taxon>Verrucomicrobiia</taxon>
        <taxon>Verrucomicrobiales</taxon>
        <taxon>Verrucomicrobiaceae</taxon>
        <taxon>Luteolibacter</taxon>
    </lineage>
</organism>
<accession>A0ABW5D6W5</accession>
<dbReference type="Pfam" id="PF13472">
    <property type="entry name" value="Lipase_GDSL_2"/>
    <property type="match status" value="1"/>
</dbReference>
<evidence type="ECO:0000313" key="3">
    <source>
        <dbReference type="EMBL" id="MFD2256822.1"/>
    </source>
</evidence>
<proteinExistence type="predicted"/>
<dbReference type="Gene3D" id="3.40.50.1110">
    <property type="entry name" value="SGNH hydrolase"/>
    <property type="match status" value="1"/>
</dbReference>
<dbReference type="SUPFAM" id="SSF52266">
    <property type="entry name" value="SGNH hydrolase"/>
    <property type="match status" value="1"/>
</dbReference>
<sequence length="276" mass="31444">MMKSIKSLVVWLALGCILTTLRAEESDPVKIVLVGDSTTIGNTPRQINPEGPHLEQMIEQLAAVEGLPELEVINSGKGGETARRIMESGWYRDEIAGIPDVDLIFVRLGINDWFRCENLESDFPAQMKVLIESLRKDHPKAKIILSTICRFMPDEECAQVNDLIKKIAVSEKLDLFDLYTPYHRFLLENGENTLNVRQCSLSAIPEKYHSWLKPYTHFRKGWGGRPDENVVRVNDLSLDPLFGQYKGWYSDRHPNSTGYNLIAHETVKYLSTVLEK</sequence>
<feature type="domain" description="SGNH hydrolase-type esterase" evidence="2">
    <location>
        <begin position="34"/>
        <end position="183"/>
    </location>
</feature>
<dbReference type="InterPro" id="IPR051532">
    <property type="entry name" value="Ester_Hydrolysis_Enzymes"/>
</dbReference>
<dbReference type="CDD" id="cd00229">
    <property type="entry name" value="SGNH_hydrolase"/>
    <property type="match status" value="1"/>
</dbReference>
<dbReference type="GO" id="GO:0016787">
    <property type="term" value="F:hydrolase activity"/>
    <property type="evidence" value="ECO:0007669"/>
    <property type="project" value="UniProtKB-KW"/>
</dbReference>
<dbReference type="Proteomes" id="UP001597375">
    <property type="component" value="Unassembled WGS sequence"/>
</dbReference>
<dbReference type="PANTHER" id="PTHR30383">
    <property type="entry name" value="THIOESTERASE 1/PROTEASE 1/LYSOPHOSPHOLIPASE L1"/>
    <property type="match status" value="1"/>
</dbReference>
<feature type="chain" id="PRO_5046833732" evidence="1">
    <location>
        <begin position="23"/>
        <end position="276"/>
    </location>
</feature>
<evidence type="ECO:0000259" key="2">
    <source>
        <dbReference type="Pfam" id="PF13472"/>
    </source>
</evidence>
<name>A0ABW5D6W5_9BACT</name>